<evidence type="ECO:0000256" key="7">
    <source>
        <dbReference type="SAM" id="Phobius"/>
    </source>
</evidence>
<dbReference type="GO" id="GO:0005794">
    <property type="term" value="C:Golgi apparatus"/>
    <property type="evidence" value="ECO:0007669"/>
    <property type="project" value="TreeGrafter"/>
</dbReference>
<dbReference type="PANTHER" id="PTHR21230:SF26">
    <property type="entry name" value="VESICLE TRANSPORT THROUGH INTERACTION WITH T-SNARES HOMOLOG 1A"/>
    <property type="match status" value="1"/>
</dbReference>
<evidence type="ECO:0000256" key="5">
    <source>
        <dbReference type="ARBA" id="ARBA00022989"/>
    </source>
</evidence>
<dbReference type="Gene3D" id="1.20.5.110">
    <property type="match status" value="1"/>
</dbReference>
<keyword evidence="3 7" id="KW-0812">Transmembrane</keyword>
<dbReference type="GO" id="GO:0005484">
    <property type="term" value="F:SNAP receptor activity"/>
    <property type="evidence" value="ECO:0007669"/>
    <property type="project" value="TreeGrafter"/>
</dbReference>
<dbReference type="AlphaFoldDB" id="A0A7S2UPK2"/>
<dbReference type="SUPFAM" id="SSF58038">
    <property type="entry name" value="SNARE fusion complex"/>
    <property type="match status" value="1"/>
</dbReference>
<gene>
    <name evidence="8" type="ORF">ASEP1449_LOCUS17990</name>
</gene>
<organism evidence="8">
    <name type="scientific">Attheya septentrionalis</name>
    <dbReference type="NCBI Taxonomy" id="420275"/>
    <lineage>
        <taxon>Eukaryota</taxon>
        <taxon>Sar</taxon>
        <taxon>Stramenopiles</taxon>
        <taxon>Ochrophyta</taxon>
        <taxon>Bacillariophyta</taxon>
        <taxon>Coscinodiscophyceae</taxon>
        <taxon>Chaetocerotophycidae</taxon>
        <taxon>Chaetocerotales</taxon>
        <taxon>Attheyaceae</taxon>
        <taxon>Attheya</taxon>
    </lineage>
</organism>
<comment type="subcellular location">
    <subcellularLocation>
        <location evidence="1">Membrane</location>
        <topology evidence="1">Single-pass type IV membrane protein</topology>
    </subcellularLocation>
</comment>
<accession>A0A7S2UPK2</accession>
<keyword evidence="4" id="KW-0653">Protein transport</keyword>
<name>A0A7S2UPK2_9STRA</name>
<dbReference type="GO" id="GO:0000149">
    <property type="term" value="F:SNARE binding"/>
    <property type="evidence" value="ECO:0007669"/>
    <property type="project" value="TreeGrafter"/>
</dbReference>
<evidence type="ECO:0000256" key="1">
    <source>
        <dbReference type="ARBA" id="ARBA00004211"/>
    </source>
</evidence>
<keyword evidence="6 7" id="KW-0472">Membrane</keyword>
<reference evidence="8" key="1">
    <citation type="submission" date="2021-01" db="EMBL/GenBank/DDBJ databases">
        <authorList>
            <person name="Corre E."/>
            <person name="Pelletier E."/>
            <person name="Niang G."/>
            <person name="Scheremetjew M."/>
            <person name="Finn R."/>
            <person name="Kale V."/>
            <person name="Holt S."/>
            <person name="Cochrane G."/>
            <person name="Meng A."/>
            <person name="Brown T."/>
            <person name="Cohen L."/>
        </authorList>
    </citation>
    <scope>NUCLEOTIDE SEQUENCE</scope>
    <source>
        <strain evidence="8">CCMP2084</strain>
    </source>
</reference>
<dbReference type="GO" id="GO:0012507">
    <property type="term" value="C:ER to Golgi transport vesicle membrane"/>
    <property type="evidence" value="ECO:0007669"/>
    <property type="project" value="TreeGrafter"/>
</dbReference>
<evidence type="ECO:0000256" key="2">
    <source>
        <dbReference type="ARBA" id="ARBA00022448"/>
    </source>
</evidence>
<evidence type="ECO:0000256" key="3">
    <source>
        <dbReference type="ARBA" id="ARBA00022692"/>
    </source>
</evidence>
<feature type="transmembrane region" description="Helical" evidence="7">
    <location>
        <begin position="187"/>
        <end position="208"/>
    </location>
</feature>
<protein>
    <recommendedName>
        <fullName evidence="9">Vesicle transport v-SNARE N-terminal domain-containing protein</fullName>
    </recommendedName>
</protein>
<evidence type="ECO:0000256" key="6">
    <source>
        <dbReference type="ARBA" id="ARBA00023136"/>
    </source>
</evidence>
<sequence length="212" mass="24110">MTESYEDYAEECEVYMSRIRTFLASTRSLSTLKECDRLWREARRCALAMKSLAGDDTMKIRDAQNKLDRDVGPIGREITRALDEKQGRDFLMEGARPSYVSPTLMEEGGGASSEVDSLIANSEALLLETQSICANTEQIGNSTLDQMGSQREQLYITSEHVHGTRSRVDQARALLINMRKRALRNKLFLYSIILFLVLANCGMLYYIIFKKK</sequence>
<keyword evidence="2" id="KW-0813">Transport</keyword>
<dbReference type="GO" id="GO:0015031">
    <property type="term" value="P:protein transport"/>
    <property type="evidence" value="ECO:0007669"/>
    <property type="project" value="UniProtKB-KW"/>
</dbReference>
<dbReference type="GO" id="GO:0031902">
    <property type="term" value="C:late endosome membrane"/>
    <property type="evidence" value="ECO:0007669"/>
    <property type="project" value="TreeGrafter"/>
</dbReference>
<dbReference type="EMBL" id="HBHQ01026576">
    <property type="protein sequence ID" value="CAD9826156.1"/>
    <property type="molecule type" value="Transcribed_RNA"/>
</dbReference>
<evidence type="ECO:0008006" key="9">
    <source>
        <dbReference type="Google" id="ProtNLM"/>
    </source>
</evidence>
<dbReference type="GO" id="GO:0006906">
    <property type="term" value="P:vesicle fusion"/>
    <property type="evidence" value="ECO:0007669"/>
    <property type="project" value="TreeGrafter"/>
</dbReference>
<evidence type="ECO:0000256" key="4">
    <source>
        <dbReference type="ARBA" id="ARBA00022927"/>
    </source>
</evidence>
<dbReference type="GO" id="GO:0005789">
    <property type="term" value="C:endoplasmic reticulum membrane"/>
    <property type="evidence" value="ECO:0007669"/>
    <property type="project" value="TreeGrafter"/>
</dbReference>
<dbReference type="PANTHER" id="PTHR21230">
    <property type="entry name" value="VESICLE TRANSPORT V-SNARE PROTEIN VTI1-RELATED"/>
    <property type="match status" value="1"/>
</dbReference>
<keyword evidence="5 7" id="KW-1133">Transmembrane helix</keyword>
<evidence type="ECO:0000313" key="8">
    <source>
        <dbReference type="EMBL" id="CAD9826156.1"/>
    </source>
</evidence>
<proteinExistence type="predicted"/>
<dbReference type="Pfam" id="PF12352">
    <property type="entry name" value="V-SNARE_C"/>
    <property type="match status" value="1"/>
</dbReference>
<dbReference type="GO" id="GO:0031201">
    <property type="term" value="C:SNARE complex"/>
    <property type="evidence" value="ECO:0007669"/>
    <property type="project" value="TreeGrafter"/>
</dbReference>